<evidence type="ECO:0000256" key="5">
    <source>
        <dbReference type="ARBA" id="ARBA00022692"/>
    </source>
</evidence>
<dbReference type="Pfam" id="PF03845">
    <property type="entry name" value="Spore_permease"/>
    <property type="match status" value="1"/>
</dbReference>
<proteinExistence type="inferred from homology"/>
<keyword evidence="7 8" id="KW-0472">Membrane</keyword>
<feature type="transmembrane region" description="Helical" evidence="8">
    <location>
        <begin position="232"/>
        <end position="250"/>
    </location>
</feature>
<gene>
    <name evidence="9" type="ORF">GOM49_03640</name>
</gene>
<evidence type="ECO:0000313" key="9">
    <source>
        <dbReference type="EMBL" id="QGU94322.1"/>
    </source>
</evidence>
<feature type="transmembrane region" description="Helical" evidence="8">
    <location>
        <begin position="107"/>
        <end position="129"/>
    </location>
</feature>
<evidence type="ECO:0000256" key="2">
    <source>
        <dbReference type="ARBA" id="ARBA00007998"/>
    </source>
</evidence>
<dbReference type="GO" id="GO:0016020">
    <property type="term" value="C:membrane"/>
    <property type="evidence" value="ECO:0007669"/>
    <property type="project" value="UniProtKB-SubCell"/>
</dbReference>
<evidence type="ECO:0000256" key="1">
    <source>
        <dbReference type="ARBA" id="ARBA00004141"/>
    </source>
</evidence>
<dbReference type="AlphaFoldDB" id="A0A6I6EKQ2"/>
<dbReference type="PANTHER" id="PTHR34975">
    <property type="entry name" value="SPORE GERMINATION PROTEIN A2"/>
    <property type="match status" value="1"/>
</dbReference>
<name>A0A6I6EKQ2_9CLOT</name>
<evidence type="ECO:0000256" key="8">
    <source>
        <dbReference type="SAM" id="Phobius"/>
    </source>
</evidence>
<feature type="transmembrane region" description="Helical" evidence="8">
    <location>
        <begin position="262"/>
        <end position="279"/>
    </location>
</feature>
<dbReference type="GO" id="GO:0009847">
    <property type="term" value="P:spore germination"/>
    <property type="evidence" value="ECO:0007669"/>
    <property type="project" value="InterPro"/>
</dbReference>
<keyword evidence="4" id="KW-0309">Germination</keyword>
<organism evidence="9 10">
    <name type="scientific">Clostridium bovifaecis</name>
    <dbReference type="NCBI Taxonomy" id="2184719"/>
    <lineage>
        <taxon>Bacteria</taxon>
        <taxon>Bacillati</taxon>
        <taxon>Bacillota</taxon>
        <taxon>Clostridia</taxon>
        <taxon>Eubacteriales</taxon>
        <taxon>Clostridiaceae</taxon>
        <taxon>Clostridium</taxon>
    </lineage>
</organism>
<dbReference type="PANTHER" id="PTHR34975:SF2">
    <property type="entry name" value="SPORE GERMINATION PROTEIN A2"/>
    <property type="match status" value="1"/>
</dbReference>
<sequence length="289" mass="33052">MSNSFSYIFIFVYASYFFIFFAMITRIYSETVRITILTKTPSWTIALFFFMVVYYALKNGLNVIARVCEIYGIINIIGNVFMGVILFTQGKSINLRPVFVKEDILTYIVGVPKLVFIFLGVEILLFIPFNKKSNKNVFKYTTTIIGVTGLLYLLVSEAVISVVGADTVMLYKASLFNVVRGVDVRYLEIFRRLDGIYIIIWTFNIFCSVTLWGYGVITCINKVFKNSQGRNRVLYITLLAFIVSQIPGSTNDVENVLKYNGYLGYLTSLVIPSILLIITKVKKYDKRML</sequence>
<accession>A0A6I6EKQ2</accession>
<evidence type="ECO:0000256" key="3">
    <source>
        <dbReference type="ARBA" id="ARBA00022448"/>
    </source>
</evidence>
<keyword evidence="3" id="KW-0813">Transport</keyword>
<evidence type="ECO:0000256" key="4">
    <source>
        <dbReference type="ARBA" id="ARBA00022544"/>
    </source>
</evidence>
<dbReference type="Proteomes" id="UP000422764">
    <property type="component" value="Chromosome"/>
</dbReference>
<comment type="similarity">
    <text evidence="2">Belongs to the amino acid-polyamine-organocation (APC) superfamily. Spore germination protein (SGP) (TC 2.A.3.9) family.</text>
</comment>
<evidence type="ECO:0000313" key="10">
    <source>
        <dbReference type="Proteomes" id="UP000422764"/>
    </source>
</evidence>
<feature type="transmembrane region" description="Helical" evidence="8">
    <location>
        <begin position="69"/>
        <end position="87"/>
    </location>
</feature>
<reference evidence="9 10" key="1">
    <citation type="submission" date="2019-12" db="EMBL/GenBank/DDBJ databases">
        <title>Genome sequenceing of Clostridium bovifaecis.</title>
        <authorList>
            <person name="Yao Y."/>
        </authorList>
    </citation>
    <scope>NUCLEOTIDE SEQUENCE [LARGE SCALE GENOMIC DNA]</scope>
    <source>
        <strain evidence="9 10">BXX</strain>
    </source>
</reference>
<keyword evidence="5 8" id="KW-0812">Transmembrane</keyword>
<feature type="transmembrane region" description="Helical" evidence="8">
    <location>
        <begin position="7"/>
        <end position="28"/>
    </location>
</feature>
<feature type="transmembrane region" description="Helical" evidence="8">
    <location>
        <begin position="150"/>
        <end position="171"/>
    </location>
</feature>
<dbReference type="Gene3D" id="1.20.1740.10">
    <property type="entry name" value="Amino acid/polyamine transporter I"/>
    <property type="match status" value="1"/>
</dbReference>
<feature type="transmembrane region" description="Helical" evidence="8">
    <location>
        <begin position="196"/>
        <end position="220"/>
    </location>
</feature>
<comment type="subcellular location">
    <subcellularLocation>
        <location evidence="1">Membrane</location>
        <topology evidence="1">Multi-pass membrane protein</topology>
    </subcellularLocation>
</comment>
<keyword evidence="10" id="KW-1185">Reference proteome</keyword>
<dbReference type="EMBL" id="CP046522">
    <property type="protein sequence ID" value="QGU94322.1"/>
    <property type="molecule type" value="Genomic_DNA"/>
</dbReference>
<evidence type="ECO:0000256" key="6">
    <source>
        <dbReference type="ARBA" id="ARBA00022989"/>
    </source>
</evidence>
<dbReference type="InterPro" id="IPR004761">
    <property type="entry name" value="Spore_GerAB"/>
</dbReference>
<protein>
    <submittedName>
        <fullName evidence="9">GerAB/ArcD/ProY family transporter</fullName>
    </submittedName>
</protein>
<keyword evidence="6 8" id="KW-1133">Transmembrane helix</keyword>
<feature type="transmembrane region" description="Helical" evidence="8">
    <location>
        <begin position="40"/>
        <end position="57"/>
    </location>
</feature>
<evidence type="ECO:0000256" key="7">
    <source>
        <dbReference type="ARBA" id="ARBA00023136"/>
    </source>
</evidence>